<dbReference type="EMBL" id="FO082049">
    <property type="protein sequence ID" value="CCE83762.1"/>
    <property type="molecule type" value="Genomic_DNA"/>
</dbReference>
<name>G8Y8J8_PICSO</name>
<dbReference type="InParanoid" id="G8Y8J8"/>
<evidence type="ECO:0000313" key="2">
    <source>
        <dbReference type="EMBL" id="CCE83762.1"/>
    </source>
</evidence>
<evidence type="ECO:0000256" key="1">
    <source>
        <dbReference type="SAM" id="MobiDB-lite"/>
    </source>
</evidence>
<keyword evidence="4" id="KW-1185">Reference proteome</keyword>
<organism evidence="2 4">
    <name type="scientific">Pichia sorbitophila (strain ATCC MYA-4447 / BCRC 22081 / CBS 7064 / NBRC 10061 / NRRL Y-12695)</name>
    <name type="common">Hybrid yeast</name>
    <dbReference type="NCBI Taxonomy" id="559304"/>
    <lineage>
        <taxon>Eukaryota</taxon>
        <taxon>Fungi</taxon>
        <taxon>Dikarya</taxon>
        <taxon>Ascomycota</taxon>
        <taxon>Saccharomycotina</taxon>
        <taxon>Pichiomycetes</taxon>
        <taxon>Debaryomycetaceae</taxon>
        <taxon>Millerozyma</taxon>
    </lineage>
</organism>
<proteinExistence type="predicted"/>
<dbReference type="HOGENOM" id="CLU_2758671_0_0_1"/>
<feature type="region of interest" description="Disordered" evidence="1">
    <location>
        <begin position="1"/>
        <end position="20"/>
    </location>
</feature>
<evidence type="ECO:0000313" key="3">
    <source>
        <dbReference type="EMBL" id="CCE84793.1"/>
    </source>
</evidence>
<reference evidence="4" key="2">
    <citation type="journal article" date="2012" name="G3 (Bethesda)">
        <title>Pichia sorbitophila, an interspecies yeast hybrid reveals early steps of genome resolution following polyploidization.</title>
        <authorList>
            <person name="Leh Louis V."/>
            <person name="Despons L."/>
            <person name="Friedrich A."/>
            <person name="Martin T."/>
            <person name="Durrens P."/>
            <person name="Casaregola S."/>
            <person name="Neuveglise C."/>
            <person name="Fairhead C."/>
            <person name="Marck C."/>
            <person name="Cruz J.A."/>
            <person name="Straub M.L."/>
            <person name="Kugler V."/>
            <person name="Sacerdot C."/>
            <person name="Uzunov Z."/>
            <person name="Thierry A."/>
            <person name="Weiss S."/>
            <person name="Bleykasten C."/>
            <person name="De Montigny J."/>
            <person name="Jacques N."/>
            <person name="Jung P."/>
            <person name="Lemaire M."/>
            <person name="Mallet S."/>
            <person name="Morel G."/>
            <person name="Richard G.F."/>
            <person name="Sarkar A."/>
            <person name="Savel G."/>
            <person name="Schacherer J."/>
            <person name="Seret M.L."/>
            <person name="Talla E."/>
            <person name="Samson G."/>
            <person name="Jubin C."/>
            <person name="Poulain J."/>
            <person name="Vacherie B."/>
            <person name="Barbe V."/>
            <person name="Pelletier E."/>
            <person name="Sherman D.J."/>
            <person name="Westhof E."/>
            <person name="Weissenbach J."/>
            <person name="Baret P.V."/>
            <person name="Wincker P."/>
            <person name="Gaillardin C."/>
            <person name="Dujon B."/>
            <person name="Souciet J.L."/>
        </authorList>
    </citation>
    <scope>NUCLEOTIDE SEQUENCE [LARGE SCALE GENOMIC DNA]</scope>
    <source>
        <strain evidence="4">ATCC MYA-4447 / BCRC 22081 / CBS 7064 / NBRC 10061 / NRRL Y-12695</strain>
    </source>
</reference>
<dbReference type="Proteomes" id="UP000005222">
    <property type="component" value="Chromosome K"/>
</dbReference>
<dbReference type="EMBL" id="FO082048">
    <property type="protein sequence ID" value="CCE84793.1"/>
    <property type="molecule type" value="Genomic_DNA"/>
</dbReference>
<reference evidence="2" key="1">
    <citation type="submission" date="2011-10" db="EMBL/GenBank/DDBJ databases">
        <authorList>
            <person name="Genoscope - CEA"/>
        </authorList>
    </citation>
    <scope>NUCLEOTIDE SEQUENCE</scope>
</reference>
<dbReference type="AlphaFoldDB" id="G8Y8J8"/>
<dbReference type="Proteomes" id="UP000005222">
    <property type="component" value="Chromosome L"/>
</dbReference>
<evidence type="ECO:0000313" key="4">
    <source>
        <dbReference type="Proteomes" id="UP000005222"/>
    </source>
</evidence>
<protein>
    <submittedName>
        <fullName evidence="2">Piso0_004349 protein</fullName>
    </submittedName>
</protein>
<sequence>MRADFRQLIQGPTHRTRRGQRDEFFHMSNVLAASGGAVETILHVGAGLSLQEPDGHRPANQRSSLAKNPA</sequence>
<gene>
    <name evidence="2" type="primary">Piso0_004349</name>
    <name evidence="2" type="ORF">GNLVRS01_PISO0K14926g</name>
    <name evidence="3" type="ORF">GNLVRS01_PISO0L14927g</name>
</gene>
<feature type="compositionally biased region" description="Polar residues" evidence="1">
    <location>
        <begin position="60"/>
        <end position="70"/>
    </location>
</feature>
<accession>G8Y8J8</accession>
<feature type="region of interest" description="Disordered" evidence="1">
    <location>
        <begin position="49"/>
        <end position="70"/>
    </location>
</feature>